<dbReference type="Proteomes" id="UP000291933">
    <property type="component" value="Unassembled WGS sequence"/>
</dbReference>
<accession>A0A4Q9KLJ6</accession>
<dbReference type="AlphaFoldDB" id="A0A4Q9KLJ6"/>
<dbReference type="SMART" id="SM00421">
    <property type="entry name" value="HTH_LUXR"/>
    <property type="match status" value="1"/>
</dbReference>
<dbReference type="InterPro" id="IPR039420">
    <property type="entry name" value="WalR-like"/>
</dbReference>
<dbReference type="GO" id="GO:0003677">
    <property type="term" value="F:DNA binding"/>
    <property type="evidence" value="ECO:0007669"/>
    <property type="project" value="UniProtKB-KW"/>
</dbReference>
<feature type="domain" description="HTH luxR-type" evidence="6">
    <location>
        <begin position="152"/>
        <end position="217"/>
    </location>
</feature>
<keyword evidence="4" id="KW-0804">Transcription</keyword>
<dbReference type="PROSITE" id="PS50110">
    <property type="entry name" value="RESPONSE_REGULATORY"/>
    <property type="match status" value="1"/>
</dbReference>
<dbReference type="PANTHER" id="PTHR43214:SF24">
    <property type="entry name" value="TRANSCRIPTIONAL REGULATORY PROTEIN NARL-RELATED"/>
    <property type="match status" value="1"/>
</dbReference>
<keyword evidence="9" id="KW-1185">Reference proteome</keyword>
<keyword evidence="2" id="KW-0805">Transcription regulation</keyword>
<gene>
    <name evidence="8" type="ORF">ET996_08410</name>
</gene>
<feature type="domain" description="Response regulatory" evidence="7">
    <location>
        <begin position="5"/>
        <end position="126"/>
    </location>
</feature>
<evidence type="ECO:0000259" key="7">
    <source>
        <dbReference type="PROSITE" id="PS50110"/>
    </source>
</evidence>
<evidence type="ECO:0000256" key="2">
    <source>
        <dbReference type="ARBA" id="ARBA00023015"/>
    </source>
</evidence>
<evidence type="ECO:0000256" key="1">
    <source>
        <dbReference type="ARBA" id="ARBA00022553"/>
    </source>
</evidence>
<evidence type="ECO:0000313" key="8">
    <source>
        <dbReference type="EMBL" id="TBT94800.1"/>
    </source>
</evidence>
<keyword evidence="1 5" id="KW-0597">Phosphoprotein</keyword>
<proteinExistence type="predicted"/>
<evidence type="ECO:0000256" key="3">
    <source>
        <dbReference type="ARBA" id="ARBA00023125"/>
    </source>
</evidence>
<dbReference type="GO" id="GO:0000160">
    <property type="term" value="P:phosphorelay signal transduction system"/>
    <property type="evidence" value="ECO:0007669"/>
    <property type="project" value="InterPro"/>
</dbReference>
<comment type="caution">
    <text evidence="8">The sequence shown here is derived from an EMBL/GenBank/DDBJ whole genome shotgun (WGS) entry which is preliminary data.</text>
</comment>
<feature type="modified residue" description="4-aspartylphosphate" evidence="5">
    <location>
        <position position="56"/>
    </location>
</feature>
<organism evidence="8 9">
    <name type="scientific">Propioniciclava tarda</name>
    <dbReference type="NCBI Taxonomy" id="433330"/>
    <lineage>
        <taxon>Bacteria</taxon>
        <taxon>Bacillati</taxon>
        <taxon>Actinomycetota</taxon>
        <taxon>Actinomycetes</taxon>
        <taxon>Propionibacteriales</taxon>
        <taxon>Propionibacteriaceae</taxon>
        <taxon>Propioniciclava</taxon>
    </lineage>
</organism>
<dbReference type="PANTHER" id="PTHR43214">
    <property type="entry name" value="TWO-COMPONENT RESPONSE REGULATOR"/>
    <property type="match status" value="1"/>
</dbReference>
<dbReference type="RefSeq" id="WP_131172116.1">
    <property type="nucleotide sequence ID" value="NZ_FXTL01000009.1"/>
</dbReference>
<dbReference type="SMART" id="SM00448">
    <property type="entry name" value="REC"/>
    <property type="match status" value="1"/>
</dbReference>
<dbReference type="InterPro" id="IPR000792">
    <property type="entry name" value="Tscrpt_reg_LuxR_C"/>
</dbReference>
<evidence type="ECO:0000256" key="5">
    <source>
        <dbReference type="PROSITE-ProRule" id="PRU00169"/>
    </source>
</evidence>
<dbReference type="InterPro" id="IPR058245">
    <property type="entry name" value="NreC/VraR/RcsB-like_REC"/>
</dbReference>
<dbReference type="InterPro" id="IPR011006">
    <property type="entry name" value="CheY-like_superfamily"/>
</dbReference>
<sequence length="220" mass="23317">MSEITVVLVDDQELVRAGLAMVVGAQADMRVVGQASDGQSAVALLSRTPCDVVLMDVRMPGLDGIEATRRILASADAAASEGPKIIMLTTYDLDEYLLDAINAGASGFLLKNAPPDDLLSAIRTVHAGDAVIAPSATKRLLSRVAASPTPTPVPQLDLITEREREVLLLIAQGASNGEIAGQLFLSETTVKTHVRHLLSKLRARDRVQLVVLAHTSGLLR</sequence>
<evidence type="ECO:0000259" key="6">
    <source>
        <dbReference type="PROSITE" id="PS50043"/>
    </source>
</evidence>
<dbReference type="Gene3D" id="3.40.50.2300">
    <property type="match status" value="1"/>
</dbReference>
<dbReference type="PROSITE" id="PS50043">
    <property type="entry name" value="HTH_LUXR_2"/>
    <property type="match status" value="1"/>
</dbReference>
<evidence type="ECO:0000256" key="4">
    <source>
        <dbReference type="ARBA" id="ARBA00023163"/>
    </source>
</evidence>
<dbReference type="SUPFAM" id="SSF46894">
    <property type="entry name" value="C-terminal effector domain of the bipartite response regulators"/>
    <property type="match status" value="1"/>
</dbReference>
<dbReference type="InterPro" id="IPR001789">
    <property type="entry name" value="Sig_transdc_resp-reg_receiver"/>
</dbReference>
<dbReference type="PROSITE" id="PS00622">
    <property type="entry name" value="HTH_LUXR_1"/>
    <property type="match status" value="1"/>
</dbReference>
<dbReference type="EMBL" id="SDMR01000009">
    <property type="protein sequence ID" value="TBT94800.1"/>
    <property type="molecule type" value="Genomic_DNA"/>
</dbReference>
<reference evidence="8 9" key="1">
    <citation type="submission" date="2019-01" db="EMBL/GenBank/DDBJ databases">
        <title>Lactibacter flavus gen. nov., sp. nov., a novel bacterium of the family Propionibacteriaceae isolated from raw milk and dairy products.</title>
        <authorList>
            <person name="Huptas C."/>
            <person name="Wenning M."/>
            <person name="Breitenwieser F."/>
            <person name="Doll E."/>
            <person name="Von Neubeck M."/>
            <person name="Busse H.-J."/>
            <person name="Scherer S."/>
        </authorList>
    </citation>
    <scope>NUCLEOTIDE SEQUENCE [LARGE SCALE GENOMIC DNA]</scope>
    <source>
        <strain evidence="8 9">DSM 22130</strain>
    </source>
</reference>
<dbReference type="OrthoDB" id="9808843at2"/>
<dbReference type="InterPro" id="IPR016032">
    <property type="entry name" value="Sig_transdc_resp-reg_C-effctor"/>
</dbReference>
<protein>
    <submittedName>
        <fullName evidence="8">Response regulator transcription factor</fullName>
    </submittedName>
</protein>
<dbReference type="Pfam" id="PF00072">
    <property type="entry name" value="Response_reg"/>
    <property type="match status" value="1"/>
</dbReference>
<dbReference type="PRINTS" id="PR00038">
    <property type="entry name" value="HTHLUXR"/>
</dbReference>
<dbReference type="GO" id="GO:0006355">
    <property type="term" value="P:regulation of DNA-templated transcription"/>
    <property type="evidence" value="ECO:0007669"/>
    <property type="project" value="InterPro"/>
</dbReference>
<keyword evidence="3" id="KW-0238">DNA-binding</keyword>
<dbReference type="Pfam" id="PF00196">
    <property type="entry name" value="GerE"/>
    <property type="match status" value="1"/>
</dbReference>
<dbReference type="CDD" id="cd06170">
    <property type="entry name" value="LuxR_C_like"/>
    <property type="match status" value="1"/>
</dbReference>
<name>A0A4Q9KLJ6_PROTD</name>
<dbReference type="CDD" id="cd17535">
    <property type="entry name" value="REC_NarL-like"/>
    <property type="match status" value="1"/>
</dbReference>
<evidence type="ECO:0000313" key="9">
    <source>
        <dbReference type="Proteomes" id="UP000291933"/>
    </source>
</evidence>
<dbReference type="SUPFAM" id="SSF52172">
    <property type="entry name" value="CheY-like"/>
    <property type="match status" value="1"/>
</dbReference>